<evidence type="ECO:0000256" key="1">
    <source>
        <dbReference type="ARBA" id="ARBA00022737"/>
    </source>
</evidence>
<dbReference type="PROSITE" id="PS51233">
    <property type="entry name" value="VWFD"/>
    <property type="match status" value="8"/>
</dbReference>
<dbReference type="InterPro" id="IPR036084">
    <property type="entry name" value="Ser_inhib-like_sf"/>
</dbReference>
<evidence type="ECO:0000259" key="6">
    <source>
        <dbReference type="PROSITE" id="PS50026"/>
    </source>
</evidence>
<evidence type="ECO:0000313" key="9">
    <source>
        <dbReference type="Proteomes" id="UP001346869"/>
    </source>
</evidence>
<dbReference type="Pfam" id="PF08742">
    <property type="entry name" value="C8"/>
    <property type="match status" value="8"/>
</dbReference>
<comment type="caution">
    <text evidence="8">The sequence shown here is derived from an EMBL/GenBank/DDBJ whole genome shotgun (WGS) entry which is preliminary data.</text>
</comment>
<accession>A0AAN7XK54</accession>
<keyword evidence="2 4" id="KW-1015">Disulfide bond</keyword>
<dbReference type="Pfam" id="PF00094">
    <property type="entry name" value="VWD"/>
    <property type="match status" value="8"/>
</dbReference>
<dbReference type="InterPro" id="IPR000742">
    <property type="entry name" value="EGF"/>
</dbReference>
<feature type="signal peptide" evidence="5">
    <location>
        <begin position="1"/>
        <end position="19"/>
    </location>
</feature>
<dbReference type="SMART" id="SM00215">
    <property type="entry name" value="VWC_out"/>
    <property type="match status" value="3"/>
</dbReference>
<dbReference type="PANTHER" id="PTHR11339:SF374">
    <property type="entry name" value="ZONADHESIN"/>
    <property type="match status" value="1"/>
</dbReference>
<dbReference type="SUPFAM" id="SSF57567">
    <property type="entry name" value="Serine protease inhibitors"/>
    <property type="match status" value="6"/>
</dbReference>
<dbReference type="Pfam" id="PF17517">
    <property type="entry name" value="IgGFc_binding"/>
    <property type="match status" value="1"/>
</dbReference>
<dbReference type="InterPro" id="IPR002919">
    <property type="entry name" value="TIL_dom"/>
</dbReference>
<organism evidence="8 9">
    <name type="scientific">Eleginops maclovinus</name>
    <name type="common">Patagonian blennie</name>
    <name type="synonym">Eleginus maclovinus</name>
    <dbReference type="NCBI Taxonomy" id="56733"/>
    <lineage>
        <taxon>Eukaryota</taxon>
        <taxon>Metazoa</taxon>
        <taxon>Chordata</taxon>
        <taxon>Craniata</taxon>
        <taxon>Vertebrata</taxon>
        <taxon>Euteleostomi</taxon>
        <taxon>Actinopterygii</taxon>
        <taxon>Neopterygii</taxon>
        <taxon>Teleostei</taxon>
        <taxon>Neoteleostei</taxon>
        <taxon>Acanthomorphata</taxon>
        <taxon>Eupercaria</taxon>
        <taxon>Perciformes</taxon>
        <taxon>Notothenioidei</taxon>
        <taxon>Eleginopidae</taxon>
        <taxon>Eleginops</taxon>
    </lineage>
</organism>
<feature type="domain" description="VWFD" evidence="7">
    <location>
        <begin position="2984"/>
        <end position="3174"/>
    </location>
</feature>
<dbReference type="InterPro" id="IPR035234">
    <property type="entry name" value="IgGFc-bd_N"/>
</dbReference>
<evidence type="ECO:0000256" key="4">
    <source>
        <dbReference type="PROSITE-ProRule" id="PRU00076"/>
    </source>
</evidence>
<feature type="disulfide bond" evidence="4">
    <location>
        <begin position="2387"/>
        <end position="2397"/>
    </location>
</feature>
<dbReference type="Gene3D" id="2.10.25.10">
    <property type="entry name" value="Laminin"/>
    <property type="match status" value="5"/>
</dbReference>
<feature type="domain" description="VWFD" evidence="7">
    <location>
        <begin position="1310"/>
        <end position="1482"/>
    </location>
</feature>
<keyword evidence="9" id="KW-1185">Reference proteome</keyword>
<feature type="domain" description="VWFD" evidence="7">
    <location>
        <begin position="719"/>
        <end position="893"/>
    </location>
</feature>
<dbReference type="InterPro" id="IPR001007">
    <property type="entry name" value="VWF_dom"/>
</dbReference>
<name>A0AAN7XK54_ELEMC</name>
<gene>
    <name evidence="8" type="ORF">PBY51_017857</name>
</gene>
<dbReference type="SMART" id="SM00216">
    <property type="entry name" value="VWD"/>
    <property type="match status" value="8"/>
</dbReference>
<feature type="domain" description="VWFD" evidence="7">
    <location>
        <begin position="1625"/>
        <end position="1799"/>
    </location>
</feature>
<evidence type="ECO:0000313" key="8">
    <source>
        <dbReference type="EMBL" id="KAK5862462.1"/>
    </source>
</evidence>
<evidence type="ECO:0000256" key="5">
    <source>
        <dbReference type="SAM" id="SignalP"/>
    </source>
</evidence>
<keyword evidence="3" id="KW-0325">Glycoprotein</keyword>
<keyword evidence="4" id="KW-0245">EGF-like domain</keyword>
<dbReference type="InterPro" id="IPR025615">
    <property type="entry name" value="TILa_dom"/>
</dbReference>
<reference evidence="8 9" key="1">
    <citation type="journal article" date="2023" name="Genes (Basel)">
        <title>Chromosome-Level Genome Assembly and Circadian Gene Repertoire of the Patagonia Blennie Eleginops maclovinus-The Closest Ancestral Proxy of Antarctic Cryonotothenioids.</title>
        <authorList>
            <person name="Cheng C.C."/>
            <person name="Rivera-Colon A.G."/>
            <person name="Minhas B.F."/>
            <person name="Wilson L."/>
            <person name="Rayamajhi N."/>
            <person name="Vargas-Chacoff L."/>
            <person name="Catchen J.M."/>
        </authorList>
    </citation>
    <scope>NUCLEOTIDE SEQUENCE [LARGE SCALE GENOMIC DNA]</scope>
    <source>
        <strain evidence="8">JMC-PN-2008</strain>
    </source>
</reference>
<reference evidence="8 9" key="2">
    <citation type="journal article" date="2023" name="Mol. Biol. Evol.">
        <title>Genomics of Secondarily Temperate Adaptation in the Only Non-Antarctic Icefish.</title>
        <authorList>
            <person name="Rivera-Colon A.G."/>
            <person name="Rayamajhi N."/>
            <person name="Minhas B.F."/>
            <person name="Madrigal G."/>
            <person name="Bilyk K.T."/>
            <person name="Yoon V."/>
            <person name="Hune M."/>
            <person name="Gregory S."/>
            <person name="Cheng C.H.C."/>
            <person name="Catchen J.M."/>
        </authorList>
    </citation>
    <scope>NUCLEOTIDE SEQUENCE [LARGE SCALE GENOMIC DNA]</scope>
    <source>
        <strain evidence="8">JMC-PN-2008</strain>
    </source>
</reference>
<dbReference type="PANTHER" id="PTHR11339">
    <property type="entry name" value="EXTRACELLULAR MATRIX GLYCOPROTEIN RELATED"/>
    <property type="match status" value="1"/>
</dbReference>
<dbReference type="InterPro" id="IPR014853">
    <property type="entry name" value="VWF/SSPO/ZAN-like_Cys-rich_dom"/>
</dbReference>
<keyword evidence="5" id="KW-0732">Signal</keyword>
<dbReference type="FunFam" id="2.10.25.10:FF:000055">
    <property type="entry name" value="alpha-tectorin isoform X1"/>
    <property type="match status" value="3"/>
</dbReference>
<feature type="domain" description="VWFD" evidence="7">
    <location>
        <begin position="429"/>
        <end position="618"/>
    </location>
</feature>
<protein>
    <recommendedName>
        <fullName evidence="10">IgGFc-binding protein</fullName>
    </recommendedName>
</protein>
<dbReference type="Proteomes" id="UP001346869">
    <property type="component" value="Unassembled WGS sequence"/>
</dbReference>
<dbReference type="SMART" id="SM00832">
    <property type="entry name" value="C8"/>
    <property type="match status" value="8"/>
</dbReference>
<feature type="domain" description="VWFD" evidence="7">
    <location>
        <begin position="2733"/>
        <end position="2911"/>
    </location>
</feature>
<evidence type="ECO:0008006" key="10">
    <source>
        <dbReference type="Google" id="ProtNLM"/>
    </source>
</evidence>
<dbReference type="EMBL" id="JAUZQC010000012">
    <property type="protein sequence ID" value="KAK5862462.1"/>
    <property type="molecule type" value="Genomic_DNA"/>
</dbReference>
<feature type="domain" description="VWFD" evidence="7">
    <location>
        <begin position="2007"/>
        <end position="2178"/>
    </location>
</feature>
<evidence type="ECO:0000259" key="7">
    <source>
        <dbReference type="PROSITE" id="PS51233"/>
    </source>
</evidence>
<dbReference type="Pfam" id="PF12714">
    <property type="entry name" value="TILa"/>
    <property type="match status" value="4"/>
</dbReference>
<dbReference type="CDD" id="cd19941">
    <property type="entry name" value="TIL"/>
    <property type="match status" value="5"/>
</dbReference>
<sequence length="3545" mass="387615">MPFFLLLQMCLLGLGLSVASPGRRFLIGLPPHNGPTGNVSHQVTITASGFHTPVSVKVLESSFVQHLFLSAHQSKTIHMPLSVGMTSDRSSSLLSVKSMWPVTVIISLCTRTGCDHSLLHDVSSWGTQYYPITPNFPNQTTVSQMGITSSDRATSVDIFLSGEVLYEGNMFHRGSVLKLYIGVLQSVYLQSNSSLSGSELNSQEAVGVVVGFTCSKHTTGDCFSGYAELKPVTHWGFDYIIPPMVNTGISSSFLLAMSTMNSDLAINASTKLNTVSVVGGVMKVIPVVTLNKIHITSDSPLQLLFFRHDMAQRPLTLTVLPSVDDICQTVPVFDSADMGGQQVNSTDTGDLKSGVKYSQKPTFRELPDNAEASSLYTDKGVGYYLSTVDRHLYSAVCEKTAASCEELHCGFKQKCSIKEGKPLCSLKTKICSAWGDSYYRTFDGRDFVLQGNCNYTLVRTTCPGLNASVPLKINLARAYLNSATVPTIHTVQISIQGFNISIVKEDKNHVMVNGQRWNLPLTLGNGSLNFYHSGSSIVLDTAFDLALRYDWKQHLQVEVGPALYGVLCAASSMCEILTDYANICQRITARVRNWRTIAKCPMVCPMNSHYEMCGSACPATCGNPEVHSNCTLPCVESCQCNRRYLLSGGKCVPYSKCGCLHQGSYYYPKENFWIGKQCQEKCVCQSSSKRVVCSPSHCQDGEVCKVENGVMGCQTKGPGVCIAKGDPHYTTFDGRNFDVYGNCTYILTSLCPAWGDLEAFSVEVQNQIKDATNVSFRHVKMVVSGYSIEMSNDHSNRVEVNGLLLRLPSVLSLGKVKLYMTGQTRFIETDFGVVVMYSSDILTVQMPRKFSGNLCGLCGNFNSNPEDDVMPDDESDISQAVGHWRTSSDHDCVDVPMNTSGCNSHEMALYEGKDFCARLLDKEGSFNSCHKMVAPEDFYNNCIHDLCYSKQTSLCLILSSYVAVCQEMGAKVDEWRTSKFCSLSCPRNSDYSLCASHISDCVENPSRLAVCEEEESDPTVIIQREQLHLRVHGVNMSLEMAQLGKVKIDGVLRSLPVHLDHMAILRSGLITRVVVDTGVVVTYGAPDLIQIVIPATMCNSTMAAEYASDNFCGMLRASAAAFSECHSTVDPEPFFQNCVNDLCMSNGKEELFCSSLRGYAFACQEAGAETKPWRGAKCSLSCPGNSHYNICASACPESCGILSDIHCRWACSEACQCDFGYMQSGNGCVKADKCGCFYLGHYYKIGEMSWGEGCSEKCNCSATADMRCEPASCPKGERCTLLNTWGCAKKDNNTKICEDGETCSSKPLQTQCWVLGGAHFYTFDGKVFEFLGNCTYTLVHVLNVTSENTAFWVGVEKDRTPNEASSLKAIHVKVAGDNVTIYRGGKGHAWINGEKRRLPVTLQFGRVKIYLSGMFVVVDTSLGIQIKYDCSHVATILLSHTMEVYGMCGNNNGIEEDDLRTPQAVSMFDLCSSNDTQKTLCPILEAYAAACQNAGIKIGDWRNVTFCPISCPRNSNYTSCGSACPATCEDPFSSRPCALACVETCQCDPEFVLDADSCVPLSQCGCPHNGSHYYSNQTFWADEGCTELCVCDPKTHQTRCHLGSCLLNEYCSLQHGVRSCVPHPLQTCMYSAHHIVTFDQHNFELHGTCRYQLLGMCAQKQGLSAIQIHIQTDGHLESALHLLLNVSGVLMELNSKNPKSIKVDGVKRNMPYRFSPTAMAFSLGLHTYIYTQMGFELSLSIEGIVSISLSSKYANVTCGLCGNFNSDPTDDLTVNDTREHLIPEHFGKAWRSGQNPGCVEGCPGGSCPKCSSERLARFSDPESCGKILEVNGPFRQCHGKVDPSSFYKRCVSDLCLHGGLQPALCHSLAEYAAVCLSHNATVSAWRSPGFCYPSCTTRTSYNISSASVHLCLGWQNKTVELPLNMAENCLCEAGLVHSGSLCVTPQNCGCFHHGEYLTAGQEWSTCKQSCLCHPGGHMTCRNVSCGEDEECKLIRGVQGCHPKPKVAHCSVEGSQYTTFDGQAFEFHGSCYYTLVQTCLNKLDVEPILIAAMGNYSEGRQIYLQVNKMQLRTSKAFPGKVEVNGVYEDLPFSQNNITVHQRNGGITIKTPQSVELMSNLQNDVLVKMPDIYYQTTCGLCGNYNNDPSDDLQLPNGTVTSDPDIVGLSWKLFNAELPCSEECGSPCECCHSPRPEYTSDLNCGFLTNLRGPFAACHHLVSPLKYHSLCLKNVCIAEGRRRALCDALRAYEAACKEAGGRVDLWMNMTNCASQCPQFSHYSNATNICSSLCPEISQAVLCPRDCEEGCQCDTGHLYDGHACVPEEKCGCLQDGSWFKFSESKQLQNCTVKCTCGPPLVCEQYSCPTLHSCQVSDGIMGCQKNWQNQDPCEGLCDKTEKCYLSNGVPVCESRPGSQGATCDLTPFSVSKKDSSGIIVHAYGFIIKLGSETANIHVNGQVAYLPVNLLGSKIQVSHWEGKALLTTDFGLHVVFHGNSIILVKLGPDYKGKVTSVEFAQAYQLFDGDQKCCTGCNQKVDHEKLLADSVSANVWRPCEVLKDQNGPFAHCHSRVNPNSFYKSCVDDHRHNGLSEVSLEQAMYSYSLVCEATREDYNDGVTVDVQCPPNSHYKTCGSACPPSCEFNATVCIKACLQGCFCNPGFIRSQIGCVRPHQCGCTDSRGKYHNLKSTFWSPEDCGQICICGPANGEIHCRPAQCPRGMVCKKLQHKRLCQPETPQNCTVVTGLHFTTFDGRHFDFRDSCAYSLVQTKANLTGLTPFTITISDASCHKRLFHSLDLTLSIYGLELVVRKVDPQKVMVDGQYQALPYSHLTGHVNAYRTPSSIIIHTDVGLQLIVYNTGILRVNLPSSYGSSVSGLCGNANTDPHDDLMMSNEEIAQNRLEFAHSWRSPGSEACKSNCSSRLKHCPAEAQKLFEGSDFCGVLLNELGPFGDCSLVLSPKLYFHNCVTDSCSFDGHYSALCKSIASYATACQVAQLPVRQWRSDTFCSMSCPKNNHYELCGPRCPVVCLGLSSPANCSGGSLQDYSLLLSFTKDKNGIFTISKVVFNLHSMEVSIDPDTLWKIKVNGEECRVPFDIGELEAYQDGNRLIIITPSGLGIDLSSTQYLMLTVPQVNDATSSGLCGNFNGDKYDDLKLRNGSFAESFAELLHSWAAPGQLCTDTCGRECDDCRLSPQAGMVCDILLLNTTEFHQCRDGDVERDSYTLMCIRAVCAGAGHMAACLALEAYSAACQANGIAVGSWRVNTPCALQCPDRSSSKECVDSSSNSCPAVLQPGSSAAGCSEGCECNNGNLFDGKECVPYSQCGCVHHDVYIKMDEQLYNEDCTQRCWCHPLGGVICDEAGCSVGQQCALRNGTWGCNDRSEVCELRGSLQVSTLGGQQLSLDPLSSYSLMSLCDKASVHWFSLISYHGPCDGSSSRLVTVFQFFLHGTSFTIQEGIVKVNGRFVSLPHTLPSGVSLSSGVNQDKSEVIVILRKDAGMESELEIEIGVTMVTVKVPLWYSGKLCGLCGSLNELHSHNSVRSWVLADFPGW</sequence>
<proteinExistence type="predicted"/>
<dbReference type="Pfam" id="PF01826">
    <property type="entry name" value="TIL"/>
    <property type="match status" value="5"/>
</dbReference>
<evidence type="ECO:0000256" key="2">
    <source>
        <dbReference type="ARBA" id="ARBA00023157"/>
    </source>
</evidence>
<feature type="domain" description="VWFD" evidence="7">
    <location>
        <begin position="3377"/>
        <end position="3545"/>
    </location>
</feature>
<feature type="domain" description="EGF-like" evidence="6">
    <location>
        <begin position="2383"/>
        <end position="2418"/>
    </location>
</feature>
<dbReference type="PROSITE" id="PS50026">
    <property type="entry name" value="EGF_3"/>
    <property type="match status" value="1"/>
</dbReference>
<comment type="caution">
    <text evidence="4">Lacks conserved residue(s) required for the propagation of feature annotation.</text>
</comment>
<dbReference type="InterPro" id="IPR050780">
    <property type="entry name" value="Mucin_vWF_Thrombospondin_sf"/>
</dbReference>
<dbReference type="InterPro" id="IPR001846">
    <property type="entry name" value="VWF_type-D"/>
</dbReference>
<evidence type="ECO:0000256" key="3">
    <source>
        <dbReference type="ARBA" id="ARBA00023180"/>
    </source>
</evidence>
<keyword evidence="1" id="KW-0677">Repeat</keyword>
<feature type="chain" id="PRO_5042971078" description="IgGFc-binding protein" evidence="5">
    <location>
        <begin position="20"/>
        <end position="3545"/>
    </location>
</feature>